<dbReference type="Gene3D" id="3.90.1150.10">
    <property type="entry name" value="Aspartate Aminotransferase, domain 1"/>
    <property type="match status" value="1"/>
</dbReference>
<evidence type="ECO:0000256" key="2">
    <source>
        <dbReference type="ARBA" id="ARBA00022898"/>
    </source>
</evidence>
<keyword evidence="4" id="KW-0032">Aminotransferase</keyword>
<dbReference type="RefSeq" id="WP_267991114.1">
    <property type="nucleotide sequence ID" value="NZ_JAPJZI010000001.1"/>
</dbReference>
<dbReference type="AlphaFoldDB" id="A0A9X3UJB2"/>
<dbReference type="EMBL" id="JAPJZI010000001">
    <property type="protein sequence ID" value="MDA5399693.1"/>
    <property type="molecule type" value="Genomic_DNA"/>
</dbReference>
<dbReference type="PROSITE" id="PS00600">
    <property type="entry name" value="AA_TRANSFER_CLASS_3"/>
    <property type="match status" value="1"/>
</dbReference>
<dbReference type="PANTHER" id="PTHR43713">
    <property type="entry name" value="GLUTAMATE-1-SEMIALDEHYDE 2,1-AMINOMUTASE"/>
    <property type="match status" value="1"/>
</dbReference>
<keyword evidence="5" id="KW-1185">Reference proteome</keyword>
<name>A0A9X3UJB2_9HYPH</name>
<comment type="caution">
    <text evidence="4">The sequence shown here is derived from an EMBL/GenBank/DDBJ whole genome shotgun (WGS) entry which is preliminary data.</text>
</comment>
<comment type="similarity">
    <text evidence="3">Belongs to the class-III pyridoxal-phosphate-dependent aminotransferase family.</text>
</comment>
<dbReference type="InterPro" id="IPR015421">
    <property type="entry name" value="PyrdxlP-dep_Trfase_major"/>
</dbReference>
<protein>
    <submittedName>
        <fullName evidence="4">Aminotransferase class III-fold pyridoxal phosphate-dependent enzyme</fullName>
    </submittedName>
</protein>
<dbReference type="InterPro" id="IPR015422">
    <property type="entry name" value="PyrdxlP-dep_Trfase_small"/>
</dbReference>
<gene>
    <name evidence="4" type="ORF">OQ273_14010</name>
</gene>
<evidence type="ECO:0000313" key="5">
    <source>
        <dbReference type="Proteomes" id="UP001151234"/>
    </source>
</evidence>
<dbReference type="InterPro" id="IPR015424">
    <property type="entry name" value="PyrdxlP-dep_Trfase"/>
</dbReference>
<keyword evidence="2 3" id="KW-0663">Pyridoxal phosphate</keyword>
<dbReference type="GO" id="GO:0008483">
    <property type="term" value="F:transaminase activity"/>
    <property type="evidence" value="ECO:0007669"/>
    <property type="project" value="UniProtKB-KW"/>
</dbReference>
<comment type="cofactor">
    <cofactor evidence="1">
        <name>pyridoxal 5'-phosphate</name>
        <dbReference type="ChEBI" id="CHEBI:597326"/>
    </cofactor>
</comment>
<dbReference type="Pfam" id="PF00202">
    <property type="entry name" value="Aminotran_3"/>
    <property type="match status" value="1"/>
</dbReference>
<dbReference type="PANTHER" id="PTHR43713:SF3">
    <property type="entry name" value="GLUTAMATE-1-SEMIALDEHYDE 2,1-AMINOMUTASE 1, CHLOROPLASTIC-RELATED"/>
    <property type="match status" value="1"/>
</dbReference>
<organism evidence="4 5">
    <name type="scientific">Hoeflea prorocentri</name>
    <dbReference type="NCBI Taxonomy" id="1922333"/>
    <lineage>
        <taxon>Bacteria</taxon>
        <taxon>Pseudomonadati</taxon>
        <taxon>Pseudomonadota</taxon>
        <taxon>Alphaproteobacteria</taxon>
        <taxon>Hyphomicrobiales</taxon>
        <taxon>Rhizobiaceae</taxon>
        <taxon>Hoeflea</taxon>
    </lineage>
</organism>
<dbReference type="Proteomes" id="UP001151234">
    <property type="component" value="Unassembled WGS sequence"/>
</dbReference>
<accession>A0A9X3UJB2</accession>
<reference evidence="4" key="1">
    <citation type="submission" date="2022-11" db="EMBL/GenBank/DDBJ databases">
        <title>Draft genome sequence of Hoeflea poritis E7-10 and Hoeflea prorocentri PM5-8, separated from scleractinian coral Porites lutea and marine dinoflagellate.</title>
        <authorList>
            <person name="Zhang G."/>
            <person name="Wei Q."/>
            <person name="Cai L."/>
        </authorList>
    </citation>
    <scope>NUCLEOTIDE SEQUENCE</scope>
    <source>
        <strain evidence="4">PM5-8</strain>
    </source>
</reference>
<evidence type="ECO:0000313" key="4">
    <source>
        <dbReference type="EMBL" id="MDA5399693.1"/>
    </source>
</evidence>
<evidence type="ECO:0000256" key="3">
    <source>
        <dbReference type="RuleBase" id="RU003560"/>
    </source>
</evidence>
<dbReference type="Gene3D" id="3.40.640.10">
    <property type="entry name" value="Type I PLP-dependent aspartate aminotransferase-like (Major domain)"/>
    <property type="match status" value="1"/>
</dbReference>
<dbReference type="SUPFAM" id="SSF53383">
    <property type="entry name" value="PLP-dependent transferases"/>
    <property type="match status" value="1"/>
</dbReference>
<dbReference type="GO" id="GO:0030170">
    <property type="term" value="F:pyridoxal phosphate binding"/>
    <property type="evidence" value="ECO:0007669"/>
    <property type="project" value="InterPro"/>
</dbReference>
<sequence length="421" mass="45160">MSDVHPTNQLNGARRSLPCDSALRKRSAKVIPGGMWGHMSAKSLPPAYPQFFRSAEGVHLTDVDGNSYIDFVCAYGPMIVGYNDPDVEEAAGRQQARMGIANGPGEVMVDLAEFLVETVPAADWAIFGKNGTDATTACVSIARAATKRRKILVANGAYHGAVPWCTPWPGGVVAEDRAHLLYYDYNDVSSLEAAVGEAGDDLAGVLVSAFRHDARIDQEMPTADFAHAARAVTDRNEAVLIIDDVRAGFRLDLGGSWEPLGVQADLSAWSKALGNGYPIAAVTGKDWLREAVQTVYVTGSFWCAAAPMAAALATLRKLHRGDAVTHMARLGEKLRSGIESQAAARGIGIRQTGPAQMPLILFDDDHTLEKAYLFSTKALQRGVYLHPWHNMFLSAAHTDADIDLTLEATDAALEAVADVFG</sequence>
<proteinExistence type="inferred from homology"/>
<keyword evidence="4" id="KW-0808">Transferase</keyword>
<dbReference type="InterPro" id="IPR049704">
    <property type="entry name" value="Aminotrans_3_PPA_site"/>
</dbReference>
<evidence type="ECO:0000256" key="1">
    <source>
        <dbReference type="ARBA" id="ARBA00001933"/>
    </source>
</evidence>
<dbReference type="InterPro" id="IPR005814">
    <property type="entry name" value="Aminotrans_3"/>
</dbReference>